<feature type="region of interest" description="Disordered" evidence="1">
    <location>
        <begin position="1"/>
        <end position="29"/>
    </location>
</feature>
<keyword evidence="2" id="KW-1185">Reference proteome</keyword>
<sequence>MTDKNQSDSDEDIESLTNHETSLEAAAKARKRRLLAMKSKIHGIEMEEEDYDQGETSTKKNREHGREFRNHKPDDAVGTQKTAFDMDIVQKEISEHLKDVLHEKAIDSVDLAMLAPKKIDWDLKRDIESKLQKLERKTQRAIATIIRQRLAEGKGDLAATVNTAAAQKLVIYSHTKSQYTPVHNFKLFHKHLYILNINKTKIPKFQSQ</sequence>
<dbReference type="STRING" id="1561998.A0A1I7TQJ9"/>
<organism evidence="2 3">
    <name type="scientific">Caenorhabditis tropicalis</name>
    <dbReference type="NCBI Taxonomy" id="1561998"/>
    <lineage>
        <taxon>Eukaryota</taxon>
        <taxon>Metazoa</taxon>
        <taxon>Ecdysozoa</taxon>
        <taxon>Nematoda</taxon>
        <taxon>Chromadorea</taxon>
        <taxon>Rhabditida</taxon>
        <taxon>Rhabditina</taxon>
        <taxon>Rhabditomorpha</taxon>
        <taxon>Rhabditoidea</taxon>
        <taxon>Rhabditidae</taxon>
        <taxon>Peloderinae</taxon>
        <taxon>Caenorhabditis</taxon>
    </lineage>
</organism>
<dbReference type="GO" id="GO:0071014">
    <property type="term" value="C:post-mRNA release spliceosomal complex"/>
    <property type="evidence" value="ECO:0007669"/>
    <property type="project" value="TreeGrafter"/>
</dbReference>
<proteinExistence type="predicted"/>
<dbReference type="AlphaFoldDB" id="A0A1I7TQJ9"/>
<feature type="region of interest" description="Disordered" evidence="1">
    <location>
        <begin position="46"/>
        <end position="77"/>
    </location>
</feature>
<evidence type="ECO:0000313" key="3">
    <source>
        <dbReference type="WBParaSite" id="Csp11.Scaffold629.g10781.t1"/>
    </source>
</evidence>
<feature type="compositionally biased region" description="Basic and acidic residues" evidence="1">
    <location>
        <begin position="57"/>
        <end position="75"/>
    </location>
</feature>
<evidence type="ECO:0000313" key="2">
    <source>
        <dbReference type="Proteomes" id="UP000095282"/>
    </source>
</evidence>
<dbReference type="PANTHER" id="PTHR31551:SF1">
    <property type="entry name" value="COILED-COIL DOMAIN-CONTAINING PROTEIN 12"/>
    <property type="match status" value="1"/>
</dbReference>
<reference evidence="3" key="1">
    <citation type="submission" date="2016-11" db="UniProtKB">
        <authorList>
            <consortium name="WormBaseParasite"/>
        </authorList>
    </citation>
    <scope>IDENTIFICATION</scope>
</reference>
<dbReference type="Pfam" id="PF08315">
    <property type="entry name" value="cwf18"/>
    <property type="match status" value="1"/>
</dbReference>
<dbReference type="WBParaSite" id="Csp11.Scaffold629.g10781.t1">
    <property type="protein sequence ID" value="Csp11.Scaffold629.g10781.t1"/>
    <property type="gene ID" value="Csp11.Scaffold629.g10781"/>
</dbReference>
<dbReference type="eggNOG" id="KOG3407">
    <property type="taxonomic scope" value="Eukaryota"/>
</dbReference>
<dbReference type="Proteomes" id="UP000095282">
    <property type="component" value="Unplaced"/>
</dbReference>
<evidence type="ECO:0000256" key="1">
    <source>
        <dbReference type="SAM" id="MobiDB-lite"/>
    </source>
</evidence>
<accession>A0A1I7TQJ9</accession>
<name>A0A1I7TQJ9_9PELO</name>
<dbReference type="InterPro" id="IPR013169">
    <property type="entry name" value="mRNA_splic_Cwf18-like"/>
</dbReference>
<protein>
    <submittedName>
        <fullName evidence="3">Coiled-coil domain-containing protein 12</fullName>
    </submittedName>
</protein>
<dbReference type="PANTHER" id="PTHR31551">
    <property type="entry name" value="PRE-MRNA-SPLICING FACTOR CWF18"/>
    <property type="match status" value="1"/>
</dbReference>
<dbReference type="GO" id="GO:0005684">
    <property type="term" value="C:U2-type spliceosomal complex"/>
    <property type="evidence" value="ECO:0007669"/>
    <property type="project" value="TreeGrafter"/>
</dbReference>